<comment type="caution">
    <text evidence="4">The sequence shown here is derived from an EMBL/GenBank/DDBJ whole genome shotgun (WGS) entry which is preliminary data.</text>
</comment>
<keyword evidence="1 4" id="KW-0378">Hydrolase</keyword>
<dbReference type="InterPro" id="IPR017439">
    <property type="entry name" value="Amidohydrolase"/>
</dbReference>
<dbReference type="Pfam" id="PF01546">
    <property type="entry name" value="Peptidase_M20"/>
    <property type="match status" value="1"/>
</dbReference>
<dbReference type="RefSeq" id="WP_048880076.1">
    <property type="nucleotide sequence ID" value="NZ_BANC01000110.1"/>
</dbReference>
<feature type="binding site" evidence="2">
    <location>
        <position position="350"/>
    </location>
    <ligand>
        <name>Mn(2+)</name>
        <dbReference type="ChEBI" id="CHEBI:29035"/>
        <label>2</label>
    </ligand>
</feature>
<dbReference type="Gene3D" id="3.30.70.360">
    <property type="match status" value="1"/>
</dbReference>
<dbReference type="STRING" id="1120923.SAMN02746095_00620"/>
<dbReference type="SUPFAM" id="SSF53187">
    <property type="entry name" value="Zn-dependent exopeptidases"/>
    <property type="match status" value="1"/>
</dbReference>
<reference evidence="4 5" key="1">
    <citation type="submission" date="2012-11" db="EMBL/GenBank/DDBJ databases">
        <title>Whole genome sequence of Acidocella aminolytica 101 = DSM 11237.</title>
        <authorList>
            <person name="Azuma Y."/>
            <person name="Higashiura N."/>
            <person name="Hirakawa H."/>
            <person name="Matsushita K."/>
        </authorList>
    </citation>
    <scope>NUCLEOTIDE SEQUENCE [LARGE SCALE GENOMIC DNA]</scope>
    <source>
        <strain evidence="5">101 / DSM 11237</strain>
    </source>
</reference>
<dbReference type="GO" id="GO:0050118">
    <property type="term" value="F:N-acetyldiaminopimelate deacetylase activity"/>
    <property type="evidence" value="ECO:0007669"/>
    <property type="project" value="UniProtKB-ARBA"/>
</dbReference>
<gene>
    <name evidence="4" type="ORF">Aam_112_011</name>
</gene>
<protein>
    <submittedName>
        <fullName evidence="4">Amidohydrolase/peptidase M20</fullName>
    </submittedName>
</protein>
<dbReference type="Proteomes" id="UP000032668">
    <property type="component" value="Unassembled WGS sequence"/>
</dbReference>
<feature type="binding site" evidence="2">
    <location>
        <position position="157"/>
    </location>
    <ligand>
        <name>Mn(2+)</name>
        <dbReference type="ChEBI" id="CHEBI:29035"/>
        <label>2</label>
    </ligand>
</feature>
<dbReference type="InterPro" id="IPR011650">
    <property type="entry name" value="Peptidase_M20_dimer"/>
</dbReference>
<keyword evidence="2" id="KW-0464">Manganese</keyword>
<sequence length="377" mass="39639">MPDDFATTLTAWRHHLHRHPELSRQEKETASFVCTRLQELGIPFEAGIGGHGVVASLKRGGSSRAVGLRADMDALPIPEATGKSYASLNQGVMHACGHDGHTASLLGAAMLLRDDPDWFGQVHLVFQPAEEGFGGADAMVADGLFTRFPMERIFGYHNWPGLEAGTVMVHSGSVMAGATGFKITVKGMAGHAGMPHVCVDPVQGIAHLIVAVNAIVARNLSPLEAGVISTCMLNAGEAHNQVPESASMGGTIRAFSAETMALLKRRLGETAHGVAAAFGLEAEIWLGGELTPTGNAPEEAYLAAEAAMAAGLNLRRDMEPTMGAEDFGRFLADIPGAYAWIGNGPSAGLHNPAYDYNDEILPVAARFLAACAKAALR</sequence>
<evidence type="ECO:0000256" key="2">
    <source>
        <dbReference type="PIRSR" id="PIRSR005962-1"/>
    </source>
</evidence>
<dbReference type="PIRSF" id="PIRSF005962">
    <property type="entry name" value="Pept_M20D_amidohydro"/>
    <property type="match status" value="1"/>
</dbReference>
<comment type="cofactor">
    <cofactor evidence="2">
        <name>Mn(2+)</name>
        <dbReference type="ChEBI" id="CHEBI:29035"/>
    </cofactor>
    <text evidence="2">The Mn(2+) ion enhances activity.</text>
</comment>
<dbReference type="FunFam" id="3.30.70.360:FF:000001">
    <property type="entry name" value="N-acetyldiaminopimelate deacetylase"/>
    <property type="match status" value="1"/>
</dbReference>
<accession>A0A0D6PJW5</accession>
<dbReference type="EMBL" id="BANC01000110">
    <property type="protein sequence ID" value="GAN81691.1"/>
    <property type="molecule type" value="Genomic_DNA"/>
</dbReference>
<dbReference type="NCBIfam" id="TIGR01891">
    <property type="entry name" value="amidohydrolases"/>
    <property type="match status" value="1"/>
</dbReference>
<evidence type="ECO:0000259" key="3">
    <source>
        <dbReference type="Pfam" id="PF07687"/>
    </source>
</evidence>
<dbReference type="InterPro" id="IPR002933">
    <property type="entry name" value="Peptidase_M20"/>
</dbReference>
<dbReference type="GO" id="GO:0046872">
    <property type="term" value="F:metal ion binding"/>
    <property type="evidence" value="ECO:0007669"/>
    <property type="project" value="UniProtKB-KW"/>
</dbReference>
<evidence type="ECO:0000313" key="4">
    <source>
        <dbReference type="EMBL" id="GAN81691.1"/>
    </source>
</evidence>
<proteinExistence type="predicted"/>
<evidence type="ECO:0000256" key="1">
    <source>
        <dbReference type="ARBA" id="ARBA00022801"/>
    </source>
</evidence>
<dbReference type="AlphaFoldDB" id="A0A0D6PJW5"/>
<organism evidence="4 5">
    <name type="scientific">Acidocella aminolytica 101 = DSM 11237</name>
    <dbReference type="NCBI Taxonomy" id="1120923"/>
    <lineage>
        <taxon>Bacteria</taxon>
        <taxon>Pseudomonadati</taxon>
        <taxon>Pseudomonadota</taxon>
        <taxon>Alphaproteobacteria</taxon>
        <taxon>Acetobacterales</taxon>
        <taxon>Acidocellaceae</taxon>
        <taxon>Acidocella</taxon>
    </lineage>
</organism>
<dbReference type="SUPFAM" id="SSF55031">
    <property type="entry name" value="Bacterial exopeptidase dimerisation domain"/>
    <property type="match status" value="1"/>
</dbReference>
<dbReference type="PANTHER" id="PTHR11014:SF63">
    <property type="entry name" value="METALLOPEPTIDASE, PUTATIVE (AFU_ORTHOLOGUE AFUA_6G09600)-RELATED"/>
    <property type="match status" value="1"/>
</dbReference>
<dbReference type="InterPro" id="IPR036264">
    <property type="entry name" value="Bact_exopeptidase_dim_dom"/>
</dbReference>
<feature type="binding site" evidence="2">
    <location>
        <position position="96"/>
    </location>
    <ligand>
        <name>Mn(2+)</name>
        <dbReference type="ChEBI" id="CHEBI:29035"/>
        <label>2</label>
    </ligand>
</feature>
<dbReference type="GO" id="GO:0019877">
    <property type="term" value="P:diaminopimelate biosynthetic process"/>
    <property type="evidence" value="ECO:0007669"/>
    <property type="project" value="UniProtKB-ARBA"/>
</dbReference>
<keyword evidence="5" id="KW-1185">Reference proteome</keyword>
<name>A0A0D6PJW5_9PROT</name>
<evidence type="ECO:0000313" key="5">
    <source>
        <dbReference type="Proteomes" id="UP000032668"/>
    </source>
</evidence>
<dbReference type="Pfam" id="PF07687">
    <property type="entry name" value="M20_dimer"/>
    <property type="match status" value="1"/>
</dbReference>
<feature type="domain" description="Peptidase M20 dimerisation" evidence="3">
    <location>
        <begin position="177"/>
        <end position="263"/>
    </location>
</feature>
<feature type="binding site" evidence="2">
    <location>
        <position position="131"/>
    </location>
    <ligand>
        <name>Mn(2+)</name>
        <dbReference type="ChEBI" id="CHEBI:29035"/>
        <label>2</label>
    </ligand>
</feature>
<dbReference type="PANTHER" id="PTHR11014">
    <property type="entry name" value="PEPTIDASE M20 FAMILY MEMBER"/>
    <property type="match status" value="1"/>
</dbReference>
<feature type="binding site" evidence="2">
    <location>
        <position position="98"/>
    </location>
    <ligand>
        <name>Mn(2+)</name>
        <dbReference type="ChEBI" id="CHEBI:29035"/>
        <label>2</label>
    </ligand>
</feature>
<dbReference type="OrthoDB" id="9777385at2"/>
<keyword evidence="2" id="KW-0479">Metal-binding</keyword>
<dbReference type="Gene3D" id="3.40.630.10">
    <property type="entry name" value="Zn peptidases"/>
    <property type="match status" value="1"/>
</dbReference>